<accession>A0A373A1X1</accession>
<keyword evidence="2" id="KW-1185">Reference proteome</keyword>
<protein>
    <submittedName>
        <fullName evidence="1">Uncharacterized protein</fullName>
    </submittedName>
</protein>
<dbReference type="RefSeq" id="WP_117489933.1">
    <property type="nucleotide sequence ID" value="NZ_QVIG01000001.1"/>
</dbReference>
<comment type="caution">
    <text evidence="1">The sequence shown here is derived from an EMBL/GenBank/DDBJ whole genome shotgun (WGS) entry which is preliminary data.</text>
</comment>
<dbReference type="Proteomes" id="UP000263377">
    <property type="component" value="Unassembled WGS sequence"/>
</dbReference>
<gene>
    <name evidence="1" type="ORF">DR950_32125</name>
</gene>
<name>A0A373A1X1_9ACTN</name>
<organism evidence="1 2">
    <name type="scientific">Kitasatospora xanthocidica</name>
    <dbReference type="NCBI Taxonomy" id="83382"/>
    <lineage>
        <taxon>Bacteria</taxon>
        <taxon>Bacillati</taxon>
        <taxon>Actinomycetota</taxon>
        <taxon>Actinomycetes</taxon>
        <taxon>Kitasatosporales</taxon>
        <taxon>Streptomycetaceae</taxon>
        <taxon>Kitasatospora</taxon>
    </lineage>
</organism>
<reference evidence="1 2" key="1">
    <citation type="submission" date="2018-08" db="EMBL/GenBank/DDBJ databases">
        <title>Diversity &amp; Physiological Properties of Lignin-Decomposing Actinobacteria from Soil.</title>
        <authorList>
            <person name="Roh S.G."/>
            <person name="Kim S.B."/>
        </authorList>
    </citation>
    <scope>NUCLEOTIDE SEQUENCE [LARGE SCALE GENOMIC DNA]</scope>
    <source>
        <strain evidence="1 2">MMS17-GH009</strain>
    </source>
</reference>
<evidence type="ECO:0000313" key="2">
    <source>
        <dbReference type="Proteomes" id="UP000263377"/>
    </source>
</evidence>
<dbReference type="AlphaFoldDB" id="A0A373A1X1"/>
<sequence>MDQHHHAVLDRARAEGRLVRLHRTLPGADRLEGFVLGTGPVWTLLATCTDHRLDGWSAVRTTDLRKVRDRGGEEGLTVRALRRRGLWPARPPGADLPLDDLLGLLTAACAEYGLITLHTEHLDPDICRVGTVTGLRPRSLRLHEVDTEARWYPEPTKYRLRDVTRVGLGDHYTSVLREFAGPRPDRDGTEAGSPV</sequence>
<proteinExistence type="predicted"/>
<dbReference type="EMBL" id="QVIG01000001">
    <property type="protein sequence ID" value="RGD61774.1"/>
    <property type="molecule type" value="Genomic_DNA"/>
</dbReference>
<evidence type="ECO:0000313" key="1">
    <source>
        <dbReference type="EMBL" id="RGD61774.1"/>
    </source>
</evidence>